<dbReference type="SMART" id="SM01329">
    <property type="entry name" value="Iso_dh"/>
    <property type="match status" value="1"/>
</dbReference>
<dbReference type="EMBL" id="WIWV01000093">
    <property type="protein sequence ID" value="KAF7714170.1"/>
    <property type="molecule type" value="Genomic_DNA"/>
</dbReference>
<gene>
    <name evidence="5" type="ORF">PECM_008724</name>
</gene>
<organism evidence="5 6">
    <name type="scientific">Penicillium ucsense</name>
    <dbReference type="NCBI Taxonomy" id="2839758"/>
    <lineage>
        <taxon>Eukaryota</taxon>
        <taxon>Fungi</taxon>
        <taxon>Dikarya</taxon>
        <taxon>Ascomycota</taxon>
        <taxon>Pezizomycotina</taxon>
        <taxon>Eurotiomycetes</taxon>
        <taxon>Eurotiomycetidae</taxon>
        <taxon>Eurotiales</taxon>
        <taxon>Aspergillaceae</taxon>
        <taxon>Penicillium</taxon>
    </lineage>
</organism>
<evidence type="ECO:0000256" key="1">
    <source>
        <dbReference type="ARBA" id="ARBA00006336"/>
    </source>
</evidence>
<dbReference type="SUPFAM" id="SSF52499">
    <property type="entry name" value="Isochorismatase-like hydrolases"/>
    <property type="match status" value="1"/>
</dbReference>
<keyword evidence="3" id="KW-0378">Hydrolase</keyword>
<dbReference type="AlphaFoldDB" id="A0A8J8VYT4"/>
<sequence>MRSILVALAVGHGTGPELLAVFQQVIVALAAPYQLQIQFVTSPRTYHSYSSLLAINDTDVVSSETLLDADHYEEYCRQVVARGACAIFRTSISAQALYMVRDRLFAVKVEHFELNPSTSILMIRDQAQGFYSGLNTIDPAQETVSRSTYFNKKVFERVLQFALARARETWGNETEIRTVTLVYKFHLFDGLFYTWAKEWQNSLGVEVKFVQGDTMNRNLLAFGVKGRQLWICANEYADIMQTMLLDRFGFGAQEMACAENVYLSSAVGGALSEYQTAHGSADDITNKGVVNPSATIRAAAALLERHGGCPGVHRQMDVTLDELHAKNIRTPDQGGTTRTKEFVDAVLQTIGPNLPVKTGDPQGAAMARDLFSPSWVPRGNKTCLLVVDFQNDFMTQYKNPRVMNRVKENVPRAVEWARREGIEVAWVRFLGDEKYQSATWRQRNQVQRRRAWCQEGSWGAEIAGCVQVQAQERVFDKKAYFDPFLGPDFASYAADFQHFVVVGLFADICVDAVTRGAFQRGLLTTVIRECTAGLHLPEEQSFAYMQLVYGSEVVGINQLLSTGPMASL</sequence>
<evidence type="ECO:0000256" key="2">
    <source>
        <dbReference type="ARBA" id="ARBA00007769"/>
    </source>
</evidence>
<reference evidence="5" key="1">
    <citation type="journal article" date="2020" name="Front. Microbiol.">
        <title>Gene regulatory networks of Penicillium echinulatum 2HH and Penicillium oxalicum 114-2 inferred by a computational biology approach.</title>
        <authorList>
            <person name="Lenz A.R."/>
            <person name="Galan-Vasquez E."/>
            <person name="Balbinot E."/>
            <person name="De Abreu F.P."/>
            <person name="De Oliveira N.S."/>
            <person name="Da Rosa L.O."/>
            <person name="De Avila E Silva S."/>
            <person name="Camassola M."/>
            <person name="Dillon A.J.P."/>
            <person name="Perez-Rueda E."/>
        </authorList>
    </citation>
    <scope>NUCLEOTIDE SEQUENCE</scope>
    <source>
        <strain evidence="5">S1M29</strain>
    </source>
</reference>
<accession>A0A8J8VYT4</accession>
<comment type="caution">
    <text evidence="5">The sequence shown here is derived from an EMBL/GenBank/DDBJ whole genome shotgun (WGS) entry which is preliminary data.</text>
</comment>
<protein>
    <recommendedName>
        <fullName evidence="4">Isopropylmalate dehydrogenase-like domain-containing protein</fullName>
    </recommendedName>
</protein>
<dbReference type="Pfam" id="PF00857">
    <property type="entry name" value="Isochorismatase"/>
    <property type="match status" value="1"/>
</dbReference>
<dbReference type="OrthoDB" id="167809at2759"/>
<dbReference type="Proteomes" id="UP000631181">
    <property type="component" value="Unassembled WGS sequence"/>
</dbReference>
<dbReference type="Pfam" id="PF00180">
    <property type="entry name" value="Iso_dh"/>
    <property type="match status" value="1"/>
</dbReference>
<comment type="similarity">
    <text evidence="2">Belongs to the isocitrate and isopropylmalate dehydrogenases family.</text>
</comment>
<dbReference type="InterPro" id="IPR036380">
    <property type="entry name" value="Isochorismatase-like_sf"/>
</dbReference>
<keyword evidence="6" id="KW-1185">Reference proteome</keyword>
<comment type="similarity">
    <text evidence="1">Belongs to the isochorismatase family.</text>
</comment>
<dbReference type="Gene3D" id="3.40.50.850">
    <property type="entry name" value="Isochorismatase-like"/>
    <property type="match status" value="1"/>
</dbReference>
<feature type="domain" description="Isopropylmalate dehydrogenase-like" evidence="4">
    <location>
        <begin position="5"/>
        <end position="346"/>
    </location>
</feature>
<dbReference type="SUPFAM" id="SSF53659">
    <property type="entry name" value="Isocitrate/Isopropylmalate dehydrogenase-like"/>
    <property type="match status" value="1"/>
</dbReference>
<dbReference type="InterPro" id="IPR024084">
    <property type="entry name" value="IsoPropMal-DH-like_dom"/>
</dbReference>
<dbReference type="CDD" id="cd00431">
    <property type="entry name" value="cysteine_hydrolases"/>
    <property type="match status" value="1"/>
</dbReference>
<name>A0A8J8VYT4_9EURO</name>
<dbReference type="InterPro" id="IPR050272">
    <property type="entry name" value="Isochorismatase-like_hydrls"/>
</dbReference>
<evidence type="ECO:0000313" key="6">
    <source>
        <dbReference type="Proteomes" id="UP000631181"/>
    </source>
</evidence>
<proteinExistence type="inferred from homology"/>
<dbReference type="PANTHER" id="PTHR43540:SF1">
    <property type="entry name" value="ISOCHORISMATASE HYDROLASE"/>
    <property type="match status" value="1"/>
</dbReference>
<dbReference type="PANTHER" id="PTHR43540">
    <property type="entry name" value="PEROXYUREIDOACRYLATE/UREIDOACRYLATE AMIDOHYDROLASE-RELATED"/>
    <property type="match status" value="1"/>
</dbReference>
<dbReference type="GO" id="GO:0016787">
    <property type="term" value="F:hydrolase activity"/>
    <property type="evidence" value="ECO:0007669"/>
    <property type="project" value="UniProtKB-KW"/>
</dbReference>
<dbReference type="Gene3D" id="3.40.718.10">
    <property type="entry name" value="Isopropylmalate Dehydrogenase"/>
    <property type="match status" value="1"/>
</dbReference>
<evidence type="ECO:0000259" key="4">
    <source>
        <dbReference type="SMART" id="SM01329"/>
    </source>
</evidence>
<dbReference type="InterPro" id="IPR000868">
    <property type="entry name" value="Isochorismatase-like_dom"/>
</dbReference>
<evidence type="ECO:0000313" key="5">
    <source>
        <dbReference type="EMBL" id="KAF7714170.1"/>
    </source>
</evidence>
<evidence type="ECO:0000256" key="3">
    <source>
        <dbReference type="ARBA" id="ARBA00022801"/>
    </source>
</evidence>